<sequence>MTDKIEKNPKKESKDDREARLSAALRANLRRRKAAKKNSSRIQQESSDTSGDKVE</sequence>
<proteinExistence type="predicted"/>
<evidence type="ECO:0000313" key="3">
    <source>
        <dbReference type="Proteomes" id="UP001596492"/>
    </source>
</evidence>
<reference evidence="3" key="1">
    <citation type="journal article" date="2019" name="Int. J. Syst. Evol. Microbiol.">
        <title>The Global Catalogue of Microorganisms (GCM) 10K type strain sequencing project: providing services to taxonomists for standard genome sequencing and annotation.</title>
        <authorList>
            <consortium name="The Broad Institute Genomics Platform"/>
            <consortium name="The Broad Institute Genome Sequencing Center for Infectious Disease"/>
            <person name="Wu L."/>
            <person name="Ma J."/>
        </authorList>
    </citation>
    <scope>NUCLEOTIDE SEQUENCE [LARGE SCALE GENOMIC DNA]</scope>
    <source>
        <strain evidence="3">CCUG 51308</strain>
    </source>
</reference>
<organism evidence="2 3">
    <name type="scientific">Hirschia litorea</name>
    <dbReference type="NCBI Taxonomy" id="1199156"/>
    <lineage>
        <taxon>Bacteria</taxon>
        <taxon>Pseudomonadati</taxon>
        <taxon>Pseudomonadota</taxon>
        <taxon>Alphaproteobacteria</taxon>
        <taxon>Hyphomonadales</taxon>
        <taxon>Hyphomonadaceae</taxon>
        <taxon>Hirschia</taxon>
    </lineage>
</organism>
<gene>
    <name evidence="2" type="ORF">ACFQS8_02055</name>
</gene>
<dbReference type="RefSeq" id="WP_382165235.1">
    <property type="nucleotide sequence ID" value="NZ_JBHTBR010000002.1"/>
</dbReference>
<feature type="region of interest" description="Disordered" evidence="1">
    <location>
        <begin position="1"/>
        <end position="55"/>
    </location>
</feature>
<dbReference type="Proteomes" id="UP001596492">
    <property type="component" value="Unassembled WGS sequence"/>
</dbReference>
<comment type="caution">
    <text evidence="2">The sequence shown here is derived from an EMBL/GenBank/DDBJ whole genome shotgun (WGS) entry which is preliminary data.</text>
</comment>
<dbReference type="EMBL" id="JBHTBR010000002">
    <property type="protein sequence ID" value="MFC7290386.1"/>
    <property type="molecule type" value="Genomic_DNA"/>
</dbReference>
<evidence type="ECO:0000313" key="2">
    <source>
        <dbReference type="EMBL" id="MFC7290386.1"/>
    </source>
</evidence>
<protein>
    <submittedName>
        <fullName evidence="2">Uncharacterized protein</fullName>
    </submittedName>
</protein>
<accession>A0ABW2IHI7</accession>
<feature type="compositionally biased region" description="Basic residues" evidence="1">
    <location>
        <begin position="28"/>
        <end position="39"/>
    </location>
</feature>
<feature type="compositionally biased region" description="Basic and acidic residues" evidence="1">
    <location>
        <begin position="1"/>
        <end position="20"/>
    </location>
</feature>
<keyword evidence="3" id="KW-1185">Reference proteome</keyword>
<evidence type="ECO:0000256" key="1">
    <source>
        <dbReference type="SAM" id="MobiDB-lite"/>
    </source>
</evidence>
<name>A0ABW2IHI7_9PROT</name>